<name>A0ABR3L3D2_9TELE</name>
<gene>
    <name evidence="1" type="ORF">QQF64_022790</name>
</gene>
<accession>A0ABR3L3D2</accession>
<organism evidence="1 2">
    <name type="scientific">Cirrhinus molitorella</name>
    <name type="common">mud carp</name>
    <dbReference type="NCBI Taxonomy" id="172907"/>
    <lineage>
        <taxon>Eukaryota</taxon>
        <taxon>Metazoa</taxon>
        <taxon>Chordata</taxon>
        <taxon>Craniata</taxon>
        <taxon>Vertebrata</taxon>
        <taxon>Euteleostomi</taxon>
        <taxon>Actinopterygii</taxon>
        <taxon>Neopterygii</taxon>
        <taxon>Teleostei</taxon>
        <taxon>Ostariophysi</taxon>
        <taxon>Cypriniformes</taxon>
        <taxon>Cyprinidae</taxon>
        <taxon>Labeoninae</taxon>
        <taxon>Labeonini</taxon>
        <taxon>Cirrhinus</taxon>
    </lineage>
</organism>
<reference evidence="1 2" key="1">
    <citation type="submission" date="2023-09" db="EMBL/GenBank/DDBJ databases">
        <authorList>
            <person name="Wang M."/>
        </authorList>
    </citation>
    <scope>NUCLEOTIDE SEQUENCE [LARGE SCALE GENOMIC DNA]</scope>
    <source>
        <strain evidence="1">GT-2023</strain>
        <tissue evidence="1">Liver</tissue>
    </source>
</reference>
<evidence type="ECO:0000313" key="1">
    <source>
        <dbReference type="EMBL" id="KAL1247414.1"/>
    </source>
</evidence>
<protein>
    <submittedName>
        <fullName evidence="1">Uncharacterized protein</fullName>
    </submittedName>
</protein>
<dbReference type="Proteomes" id="UP001558613">
    <property type="component" value="Unassembled WGS sequence"/>
</dbReference>
<proteinExistence type="predicted"/>
<evidence type="ECO:0000313" key="2">
    <source>
        <dbReference type="Proteomes" id="UP001558613"/>
    </source>
</evidence>
<keyword evidence="2" id="KW-1185">Reference proteome</keyword>
<sequence length="127" mass="14554">MLRASQHILSLFKAVPPCYTSPLPSPFLVSQPGIYSTPVNGWNTPSCEWRAESAAHVTSNTGAEGLLWSLPREFKFSTRDQLETIKDKLFEDDFLELQSLLLIVNEVYQRGYEGWWNYASKRDILIE</sequence>
<dbReference type="EMBL" id="JAYMGO010000025">
    <property type="protein sequence ID" value="KAL1247414.1"/>
    <property type="molecule type" value="Genomic_DNA"/>
</dbReference>
<comment type="caution">
    <text evidence="1">The sequence shown here is derived from an EMBL/GenBank/DDBJ whole genome shotgun (WGS) entry which is preliminary data.</text>
</comment>